<keyword evidence="1" id="KW-0813">Transport</keyword>
<dbReference type="OrthoDB" id="442503at2759"/>
<dbReference type="PANTHER" id="PTHR18945">
    <property type="entry name" value="NEUROTRANSMITTER GATED ION CHANNEL"/>
    <property type="match status" value="1"/>
</dbReference>
<evidence type="ECO:0000259" key="4">
    <source>
        <dbReference type="Pfam" id="PF02932"/>
    </source>
</evidence>
<evidence type="ECO:0000313" key="6">
    <source>
        <dbReference type="Proteomes" id="UP000000539"/>
    </source>
</evidence>
<dbReference type="GO" id="GO:0004888">
    <property type="term" value="F:transmembrane signaling receptor activity"/>
    <property type="evidence" value="ECO:0007669"/>
    <property type="project" value="InterPro"/>
</dbReference>
<evidence type="ECO:0000256" key="1">
    <source>
        <dbReference type="ARBA" id="ARBA00023173"/>
    </source>
</evidence>
<dbReference type="Pfam" id="PF02932">
    <property type="entry name" value="Neur_chan_memb"/>
    <property type="match status" value="1"/>
</dbReference>
<feature type="domain" description="Neurotransmitter-gated ion-channel transmembrane" evidence="4">
    <location>
        <begin position="26"/>
        <end position="90"/>
    </location>
</feature>
<evidence type="ECO:0000313" key="5">
    <source>
        <dbReference type="Ensembl" id="ENSGALP00010010268.1"/>
    </source>
</evidence>
<keyword evidence="6" id="KW-1185">Reference proteome</keyword>
<dbReference type="InterPro" id="IPR006028">
    <property type="entry name" value="GABAA/Glycine_rcpt"/>
</dbReference>
<organism evidence="5 6">
    <name type="scientific">Gallus gallus</name>
    <name type="common">Chicken</name>
    <dbReference type="NCBI Taxonomy" id="9031"/>
    <lineage>
        <taxon>Eukaryota</taxon>
        <taxon>Metazoa</taxon>
        <taxon>Chordata</taxon>
        <taxon>Craniata</taxon>
        <taxon>Vertebrata</taxon>
        <taxon>Euteleostomi</taxon>
        <taxon>Archelosauria</taxon>
        <taxon>Archosauria</taxon>
        <taxon>Dinosauria</taxon>
        <taxon>Saurischia</taxon>
        <taxon>Theropoda</taxon>
        <taxon>Coelurosauria</taxon>
        <taxon>Aves</taxon>
        <taxon>Neognathae</taxon>
        <taxon>Galloanserae</taxon>
        <taxon>Galliformes</taxon>
        <taxon>Phasianidae</taxon>
        <taxon>Phasianinae</taxon>
        <taxon>Gallus</taxon>
    </lineage>
</organism>
<dbReference type="PRINTS" id="PR00253">
    <property type="entry name" value="GABAARECEPTR"/>
</dbReference>
<sequence length="193" mass="22030">MFLQTGFDVLAANTPQKERMMILQISRGITTVLTMSTIITGVSASMPQVSYIKAVDVYLWISFLFVFLSVIEYAAVNYLTTIEERKQLKKRGKASGMYNIDAVQAMAFDGCYHDPDVEMDLPAFADRCEENETRARAISVSNVGTTRIKRKRSFKGNVGRIILQNNHVIDTYSRIIFPSVYIVFNFFYWGLYI</sequence>
<reference evidence="5" key="1">
    <citation type="submission" date="2020-11" db="EMBL/GenBank/DDBJ databases">
        <title>Gallus gallus (Chicken) genome, bGalGal1, GRCg7b, maternal haplotype autosomes + Z &amp; W.</title>
        <authorList>
            <person name="Warren W."/>
            <person name="Formenti G."/>
            <person name="Fedrigo O."/>
            <person name="Haase B."/>
            <person name="Mountcastle J."/>
            <person name="Balacco J."/>
            <person name="Tracey A."/>
            <person name="Schneider V."/>
            <person name="Okimoto R."/>
            <person name="Cheng H."/>
            <person name="Hawken R."/>
            <person name="Howe K."/>
            <person name="Jarvis E.D."/>
        </authorList>
    </citation>
    <scope>NUCLEOTIDE SEQUENCE [LARGE SCALE GENOMIC DNA]</scope>
    <source>
        <strain evidence="5">Broiler</strain>
    </source>
</reference>
<proteinExistence type="predicted"/>
<keyword evidence="1" id="KW-0407">Ion channel</keyword>
<feature type="transmembrane region" description="Helical" evidence="3">
    <location>
        <begin position="25"/>
        <end position="45"/>
    </location>
</feature>
<keyword evidence="1" id="KW-0869">Chloride channel</keyword>
<evidence type="ECO:0000256" key="3">
    <source>
        <dbReference type="SAM" id="Phobius"/>
    </source>
</evidence>
<name>A0A8V0XUA4_CHICK</name>
<accession>A0A8V0XUA4</accession>
<keyword evidence="3" id="KW-1133">Transmembrane helix</keyword>
<dbReference type="SUPFAM" id="SSF90112">
    <property type="entry name" value="Neurotransmitter-gated ion-channel transmembrane pore"/>
    <property type="match status" value="1"/>
</dbReference>
<dbReference type="InterPro" id="IPR038050">
    <property type="entry name" value="Neuro_actylchol_rec"/>
</dbReference>
<dbReference type="InterPro" id="IPR006029">
    <property type="entry name" value="Neurotrans-gated_channel_TM"/>
</dbReference>
<dbReference type="Ensembl" id="ENSGALT00010018718.1">
    <property type="protein sequence ID" value="ENSGALP00010010268.1"/>
    <property type="gene ID" value="ENSGALG00010007865.1"/>
</dbReference>
<dbReference type="GO" id="GO:0005254">
    <property type="term" value="F:chloride channel activity"/>
    <property type="evidence" value="ECO:0007669"/>
    <property type="project" value="UniProtKB-KW"/>
</dbReference>
<feature type="transmembrane region" description="Helical" evidence="3">
    <location>
        <begin position="175"/>
        <end position="192"/>
    </location>
</feature>
<keyword evidence="1" id="KW-0406">Ion transport</keyword>
<gene>
    <name evidence="5" type="primary">GABRR3</name>
</gene>
<evidence type="ECO:0000256" key="2">
    <source>
        <dbReference type="ARBA" id="ARBA00023214"/>
    </source>
</evidence>
<keyword evidence="3" id="KW-0812">Transmembrane</keyword>
<dbReference type="InterPro" id="IPR036719">
    <property type="entry name" value="Neuro-gated_channel_TM_sf"/>
</dbReference>
<keyword evidence="2" id="KW-0868">Chloride</keyword>
<dbReference type="Proteomes" id="UP000000539">
    <property type="component" value="Chromosome 1"/>
</dbReference>
<dbReference type="AlphaFoldDB" id="A0A8V0XUA4"/>
<feature type="transmembrane region" description="Helical" evidence="3">
    <location>
        <begin position="57"/>
        <end position="80"/>
    </location>
</feature>
<reference evidence="5" key="3">
    <citation type="submission" date="2025-09" db="UniProtKB">
        <authorList>
            <consortium name="Ensembl"/>
        </authorList>
    </citation>
    <scope>IDENTIFICATION</scope>
    <source>
        <strain evidence="5">broiler</strain>
    </source>
</reference>
<protein>
    <submittedName>
        <fullName evidence="5">Gamma-aminobutyric acid type A receptor subunit rho3</fullName>
    </submittedName>
</protein>
<dbReference type="GO" id="GO:0034707">
    <property type="term" value="C:chloride channel complex"/>
    <property type="evidence" value="ECO:0007669"/>
    <property type="project" value="UniProtKB-KW"/>
</dbReference>
<dbReference type="InterPro" id="IPR006201">
    <property type="entry name" value="Neur_channel"/>
</dbReference>
<dbReference type="GeneTree" id="ENSGT00940000159906"/>
<keyword evidence="3" id="KW-0472">Membrane</keyword>
<dbReference type="Gene3D" id="1.20.58.390">
    <property type="entry name" value="Neurotransmitter-gated ion-channel transmembrane domain"/>
    <property type="match status" value="1"/>
</dbReference>
<reference evidence="5" key="2">
    <citation type="submission" date="2025-08" db="UniProtKB">
        <authorList>
            <consortium name="Ensembl"/>
        </authorList>
    </citation>
    <scope>IDENTIFICATION</scope>
    <source>
        <strain evidence="5">broiler</strain>
    </source>
</reference>